<reference evidence="2" key="1">
    <citation type="journal article" date="2019" name="Int. J. Syst. Evol. Microbiol.">
        <title>The Global Catalogue of Microorganisms (GCM) 10K type strain sequencing project: providing services to taxonomists for standard genome sequencing and annotation.</title>
        <authorList>
            <consortium name="The Broad Institute Genomics Platform"/>
            <consortium name="The Broad Institute Genome Sequencing Center for Infectious Disease"/>
            <person name="Wu L."/>
            <person name="Ma J."/>
        </authorList>
    </citation>
    <scope>NUCLEOTIDE SEQUENCE [LARGE SCALE GENOMIC DNA]</scope>
    <source>
        <strain evidence="2">CGMCC 1.12664</strain>
    </source>
</reference>
<evidence type="ECO:0000313" key="1">
    <source>
        <dbReference type="EMBL" id="GGE45173.1"/>
    </source>
</evidence>
<sequence>MGWKTCARRIGPGLIVAVLAGASLAQGLRPLTPKTFRVSVGETSGTGSPDMFHFGRGIGDLIITDMVQMLYEDPTYADCDMGILEWRRRADILKEFQLQQSRYIDPATVTMHRMPPEPTALIEGTVSDTPDAFSWRMTMRDRASGNVLAVSEGSVPIKDFWDASGIIAREMMDAACPPGWEASGGGAYMTVSGHVARIDSPFLLDGVFPGANVVFSYAPSGPLAGTVSYTFSGGGFSGTGTGSYTLTEQEGKVYRLEQTTTGCVDGAPNSCRSNSEVITLTPVKS</sequence>
<accession>A0A917AFN6</accession>
<dbReference type="EMBL" id="BMFJ01000002">
    <property type="protein sequence ID" value="GGE45173.1"/>
    <property type="molecule type" value="Genomic_DNA"/>
</dbReference>
<proteinExistence type="predicted"/>
<keyword evidence="2" id="KW-1185">Reference proteome</keyword>
<dbReference type="AlphaFoldDB" id="A0A917AFN6"/>
<protein>
    <submittedName>
        <fullName evidence="1">Uncharacterized protein</fullName>
    </submittedName>
</protein>
<dbReference type="Proteomes" id="UP000612855">
    <property type="component" value="Unassembled WGS sequence"/>
</dbReference>
<gene>
    <name evidence="1" type="ORF">GCM10011360_35480</name>
</gene>
<comment type="caution">
    <text evidence="1">The sequence shown here is derived from an EMBL/GenBank/DDBJ whole genome shotgun (WGS) entry which is preliminary data.</text>
</comment>
<dbReference type="RefSeq" id="WP_188479150.1">
    <property type="nucleotide sequence ID" value="NZ_BMFJ01000002.1"/>
</dbReference>
<name>A0A917AFN6_9RHOB</name>
<organism evidence="1 2">
    <name type="scientific">Primorskyibacter flagellatus</name>
    <dbReference type="NCBI Taxonomy" id="1387277"/>
    <lineage>
        <taxon>Bacteria</taxon>
        <taxon>Pseudomonadati</taxon>
        <taxon>Pseudomonadota</taxon>
        <taxon>Alphaproteobacteria</taxon>
        <taxon>Rhodobacterales</taxon>
        <taxon>Roseobacteraceae</taxon>
        <taxon>Primorskyibacter</taxon>
    </lineage>
</organism>
<evidence type="ECO:0000313" key="2">
    <source>
        <dbReference type="Proteomes" id="UP000612855"/>
    </source>
</evidence>